<reference evidence="1 2" key="1">
    <citation type="submission" date="2023-02" db="EMBL/GenBank/DDBJ databases">
        <title>LHISI_Scaffold_Assembly.</title>
        <authorList>
            <person name="Stuart O.P."/>
            <person name="Cleave R."/>
            <person name="Magrath M.J.L."/>
            <person name="Mikheyev A.S."/>
        </authorList>
    </citation>
    <scope>NUCLEOTIDE SEQUENCE [LARGE SCALE GENOMIC DNA]</scope>
    <source>
        <strain evidence="1">Daus_M_001</strain>
        <tissue evidence="1">Leg muscle</tissue>
    </source>
</reference>
<comment type="caution">
    <text evidence="1">The sequence shown here is derived from an EMBL/GenBank/DDBJ whole genome shotgun (WGS) entry which is preliminary data.</text>
</comment>
<evidence type="ECO:0000313" key="2">
    <source>
        <dbReference type="Proteomes" id="UP001159363"/>
    </source>
</evidence>
<protein>
    <submittedName>
        <fullName evidence="1">Uncharacterized protein</fullName>
    </submittedName>
</protein>
<dbReference type="Gene3D" id="3.30.420.10">
    <property type="entry name" value="Ribonuclease H-like superfamily/Ribonuclease H"/>
    <property type="match status" value="1"/>
</dbReference>
<accession>A0ABQ9IFQ7</accession>
<organism evidence="1 2">
    <name type="scientific">Dryococelus australis</name>
    <dbReference type="NCBI Taxonomy" id="614101"/>
    <lineage>
        <taxon>Eukaryota</taxon>
        <taxon>Metazoa</taxon>
        <taxon>Ecdysozoa</taxon>
        <taxon>Arthropoda</taxon>
        <taxon>Hexapoda</taxon>
        <taxon>Insecta</taxon>
        <taxon>Pterygota</taxon>
        <taxon>Neoptera</taxon>
        <taxon>Polyneoptera</taxon>
        <taxon>Phasmatodea</taxon>
        <taxon>Verophasmatodea</taxon>
        <taxon>Anareolatae</taxon>
        <taxon>Phasmatidae</taxon>
        <taxon>Eurycanthinae</taxon>
        <taxon>Dryococelus</taxon>
    </lineage>
</organism>
<dbReference type="EMBL" id="JARBHB010000001">
    <property type="protein sequence ID" value="KAJ8895502.1"/>
    <property type="molecule type" value="Genomic_DNA"/>
</dbReference>
<dbReference type="PANTHER" id="PTHR46060">
    <property type="entry name" value="MARINER MOS1 TRANSPOSASE-LIKE PROTEIN"/>
    <property type="match status" value="1"/>
</dbReference>
<keyword evidence="2" id="KW-1185">Reference proteome</keyword>
<sequence>MSDDNVRKWGILLKEDRENIHDELSSGRPSVIDDNLVSVIDKAIRGARRFTISTNWSTPPYSPDLTPSDYHIYLHLKRFLGGKLFPNEEIKQWFRNGISGCRVI</sequence>
<evidence type="ECO:0000313" key="1">
    <source>
        <dbReference type="EMBL" id="KAJ8895502.1"/>
    </source>
</evidence>
<dbReference type="PANTHER" id="PTHR46060:SF1">
    <property type="entry name" value="MARINER MOS1 TRANSPOSASE-LIKE PROTEIN"/>
    <property type="match status" value="1"/>
</dbReference>
<dbReference type="InterPro" id="IPR052709">
    <property type="entry name" value="Transposase-MT_Hybrid"/>
</dbReference>
<proteinExistence type="predicted"/>
<dbReference type="Proteomes" id="UP001159363">
    <property type="component" value="Chromosome 1"/>
</dbReference>
<gene>
    <name evidence="1" type="ORF">PR048_000835</name>
</gene>
<name>A0ABQ9IFQ7_9NEOP</name>
<dbReference type="InterPro" id="IPR036397">
    <property type="entry name" value="RNaseH_sf"/>
</dbReference>